<dbReference type="InterPro" id="IPR015149">
    <property type="entry name" value="Tme5_EGF-like"/>
</dbReference>
<comment type="function">
    <text evidence="16">Endothelial cell receptor that plays a critical role in regulating several physiological processes including hemostasis, coagulation, fibrinolysis, inflammation, and angiogenesis. Acts as a cofactor for thrombin activation of protein C/PROC on the surface of vascular endothelial cells leading to initiation of the activated protein C anticoagulant pathway. Also accelerates the activation of the plasma carboxypeptidase B2/CPB2, which catalyzes removal of C-terminal basic amino acids from its substrates including kinins or anaphylatoxins leading to fibrinolysis inhibition. Plays critical protective roles in changing the cleavage specificity of protease-activated receptor 1/PAR1, inhibiting endothelial cell permeability and inflammation. Suppresses inflammation distinctly from its anticoagulant cofactor activity by sequestering HMGB1 thereby preventing it from engaging cellular receptors such as RAGE and contributing to the inflammatory response.</text>
</comment>
<evidence type="ECO:0000259" key="22">
    <source>
        <dbReference type="PROSITE" id="PS50041"/>
    </source>
</evidence>
<name>A0A553N4S0_9TELE</name>
<dbReference type="PROSITE" id="PS01187">
    <property type="entry name" value="EGF_CA"/>
    <property type="match status" value="1"/>
</dbReference>
<feature type="domain" description="C-type lectin" evidence="22">
    <location>
        <begin position="25"/>
        <end position="139"/>
    </location>
</feature>
<dbReference type="Pfam" id="PF07645">
    <property type="entry name" value="EGF_CA"/>
    <property type="match status" value="2"/>
</dbReference>
<evidence type="ECO:0000256" key="15">
    <source>
        <dbReference type="ARBA" id="ARBA00023180"/>
    </source>
</evidence>
<keyword evidence="3 18" id="KW-0245">EGF-like domain</keyword>
<dbReference type="InterPro" id="IPR016186">
    <property type="entry name" value="C-type_lectin-like/link_sf"/>
</dbReference>
<evidence type="ECO:0000256" key="16">
    <source>
        <dbReference type="ARBA" id="ARBA00045242"/>
    </source>
</evidence>
<keyword evidence="9" id="KW-0677">Repeat</keyword>
<evidence type="ECO:0000256" key="8">
    <source>
        <dbReference type="ARBA" id="ARBA00022734"/>
    </source>
</evidence>
<reference evidence="23 24" key="1">
    <citation type="journal article" date="2019" name="Sci. Data">
        <title>Hybrid genome assembly and annotation of Danionella translucida.</title>
        <authorList>
            <person name="Kadobianskyi M."/>
            <person name="Schulze L."/>
            <person name="Schuelke M."/>
            <person name="Judkewitz B."/>
        </authorList>
    </citation>
    <scope>NUCLEOTIDE SEQUENCE [LARGE SCALE GENOMIC DNA]</scope>
    <source>
        <strain evidence="23 24">Bolton</strain>
    </source>
</reference>
<keyword evidence="11 19" id="KW-1133">Transmembrane helix</keyword>
<dbReference type="SMART" id="SM00181">
    <property type="entry name" value="EGF"/>
    <property type="match status" value="4"/>
</dbReference>
<gene>
    <name evidence="23" type="ORF">DNTS_007186</name>
</gene>
<evidence type="ECO:0000256" key="14">
    <source>
        <dbReference type="ARBA" id="ARBA00023170"/>
    </source>
</evidence>
<dbReference type="Gene3D" id="2.10.25.10">
    <property type="entry name" value="Laminin"/>
    <property type="match status" value="4"/>
</dbReference>
<dbReference type="PANTHER" id="PTHR14789">
    <property type="entry name" value="CHONDROLECTIN VARIANT CHODLFDELTAE"/>
    <property type="match status" value="1"/>
</dbReference>
<dbReference type="InterPro" id="IPR051505">
    <property type="entry name" value="C-type_lectin_domain"/>
</dbReference>
<dbReference type="PANTHER" id="PTHR14789:SF9">
    <property type="entry name" value="THROMBOMODULIN"/>
    <property type="match status" value="1"/>
</dbReference>
<feature type="transmembrane region" description="Helical" evidence="19">
    <location>
        <begin position="427"/>
        <end position="448"/>
    </location>
</feature>
<dbReference type="STRING" id="623744.A0A553N4S0"/>
<keyword evidence="14" id="KW-0675">Receptor</keyword>
<dbReference type="SMART" id="SM00179">
    <property type="entry name" value="EGF_CA"/>
    <property type="match status" value="2"/>
</dbReference>
<evidence type="ECO:0000256" key="18">
    <source>
        <dbReference type="PROSITE-ProRule" id="PRU00076"/>
    </source>
</evidence>
<keyword evidence="8" id="KW-0430">Lectin</keyword>
<dbReference type="AlphaFoldDB" id="A0A553N4S0"/>
<dbReference type="GO" id="GO:0030246">
    <property type="term" value="F:carbohydrate binding"/>
    <property type="evidence" value="ECO:0007669"/>
    <property type="project" value="UniProtKB-KW"/>
</dbReference>
<dbReference type="InterPro" id="IPR009030">
    <property type="entry name" value="Growth_fac_rcpt_cys_sf"/>
</dbReference>
<evidence type="ECO:0000256" key="13">
    <source>
        <dbReference type="ARBA" id="ARBA00023157"/>
    </source>
</evidence>
<dbReference type="Pfam" id="PF09064">
    <property type="entry name" value="EGF_Tme5"/>
    <property type="match status" value="1"/>
</dbReference>
<dbReference type="GO" id="GO:0004888">
    <property type="term" value="F:transmembrane signaling receptor activity"/>
    <property type="evidence" value="ECO:0007669"/>
    <property type="project" value="InterPro"/>
</dbReference>
<dbReference type="PROSITE" id="PS01186">
    <property type="entry name" value="EGF_2"/>
    <property type="match status" value="1"/>
</dbReference>
<accession>A0A553N4S0</accession>
<evidence type="ECO:0000256" key="7">
    <source>
        <dbReference type="ARBA" id="ARBA00022729"/>
    </source>
</evidence>
<keyword evidence="24" id="KW-1185">Reference proteome</keyword>
<dbReference type="InterPro" id="IPR001881">
    <property type="entry name" value="EGF-like_Ca-bd_dom"/>
</dbReference>
<evidence type="ECO:0000313" key="24">
    <source>
        <dbReference type="Proteomes" id="UP000316079"/>
    </source>
</evidence>
<evidence type="ECO:0000256" key="5">
    <source>
        <dbReference type="ARBA" id="ARBA00022583"/>
    </source>
</evidence>
<dbReference type="SUPFAM" id="SSF56436">
    <property type="entry name" value="C-type lectin-like"/>
    <property type="match status" value="1"/>
</dbReference>
<keyword evidence="5" id="KW-0254">Endocytosis</keyword>
<dbReference type="PROSITE" id="PS50026">
    <property type="entry name" value="EGF_3"/>
    <property type="match status" value="1"/>
</dbReference>
<feature type="signal peptide" evidence="20">
    <location>
        <begin position="1"/>
        <end position="18"/>
    </location>
</feature>
<evidence type="ECO:0000259" key="21">
    <source>
        <dbReference type="PROSITE" id="PS50026"/>
    </source>
</evidence>
<comment type="subunit">
    <text evidence="17">Interacts with ITGAL, ITGAM and ITGB2. Interacts with thrombin/F2; this interaction switches the specificity of thrombin from a procoagulant to an anticoagulant and antifibrinolytic protease. Interacts with ANGP1 and ANGP2; these interactions significantly inhibit the generation of activated PC and TAFIa/CPB2 by the thrombin/thrombomodulin complex. Interacts with PF4; this interaction enhances generation of activated protein C. Interacts with HMGB1; this interaction inhibits HMGB1 inflammatory activity.</text>
</comment>
<dbReference type="SUPFAM" id="SSF57184">
    <property type="entry name" value="Growth factor receptor domain"/>
    <property type="match status" value="1"/>
</dbReference>
<keyword evidence="12 19" id="KW-0472">Membrane</keyword>
<evidence type="ECO:0000256" key="20">
    <source>
        <dbReference type="SAM" id="SignalP"/>
    </source>
</evidence>
<organism evidence="23 24">
    <name type="scientific">Danionella cerebrum</name>
    <dbReference type="NCBI Taxonomy" id="2873325"/>
    <lineage>
        <taxon>Eukaryota</taxon>
        <taxon>Metazoa</taxon>
        <taxon>Chordata</taxon>
        <taxon>Craniata</taxon>
        <taxon>Vertebrata</taxon>
        <taxon>Euteleostomi</taxon>
        <taxon>Actinopterygii</taxon>
        <taxon>Neopterygii</taxon>
        <taxon>Teleostei</taxon>
        <taxon>Ostariophysi</taxon>
        <taxon>Cypriniformes</taxon>
        <taxon>Danionidae</taxon>
        <taxon>Danioninae</taxon>
        <taxon>Danionella</taxon>
    </lineage>
</organism>
<dbReference type="FunFam" id="2.10.25.10:FF:000009">
    <property type="entry name" value="Low-density lipoprotein receptor isoform 1"/>
    <property type="match status" value="1"/>
</dbReference>
<protein>
    <recommendedName>
        <fullName evidence="2">Thrombomodulin</fullName>
    </recommendedName>
</protein>
<evidence type="ECO:0000313" key="23">
    <source>
        <dbReference type="EMBL" id="TRY60430.1"/>
    </source>
</evidence>
<dbReference type="GO" id="GO:0005509">
    <property type="term" value="F:calcium ion binding"/>
    <property type="evidence" value="ECO:0007669"/>
    <property type="project" value="InterPro"/>
</dbReference>
<dbReference type="Gene3D" id="3.10.100.10">
    <property type="entry name" value="Mannose-Binding Protein A, subunit A"/>
    <property type="match status" value="1"/>
</dbReference>
<dbReference type="GO" id="GO:0006897">
    <property type="term" value="P:endocytosis"/>
    <property type="evidence" value="ECO:0007669"/>
    <property type="project" value="UniProtKB-KW"/>
</dbReference>
<evidence type="ECO:0000256" key="11">
    <source>
        <dbReference type="ARBA" id="ARBA00022989"/>
    </source>
</evidence>
<evidence type="ECO:0000256" key="17">
    <source>
        <dbReference type="ARBA" id="ARBA00046453"/>
    </source>
</evidence>
<keyword evidence="15" id="KW-0325">Glycoprotein</keyword>
<dbReference type="InterPro" id="IPR016187">
    <property type="entry name" value="CTDL_fold"/>
</dbReference>
<keyword evidence="13" id="KW-1015">Disulfide bond</keyword>
<proteinExistence type="predicted"/>
<dbReference type="InterPro" id="IPR000152">
    <property type="entry name" value="EGF-type_Asp/Asn_hydroxyl_site"/>
</dbReference>
<dbReference type="OrthoDB" id="4062651at2759"/>
<evidence type="ECO:0000256" key="1">
    <source>
        <dbReference type="ARBA" id="ARBA00004479"/>
    </source>
</evidence>
<feature type="domain" description="EGF-like" evidence="21">
    <location>
        <begin position="282"/>
        <end position="316"/>
    </location>
</feature>
<dbReference type="InterPro" id="IPR049883">
    <property type="entry name" value="NOTCH1_EGF-like"/>
</dbReference>
<dbReference type="InterPro" id="IPR018097">
    <property type="entry name" value="EGF_Ca-bd_CS"/>
</dbReference>
<evidence type="ECO:0000256" key="4">
    <source>
        <dbReference type="ARBA" id="ARBA00022553"/>
    </source>
</evidence>
<sequence length="486" mass="54171">MRNIILTAMALSLLGVDGENIGDCVEGKCFVFHPESLSFDAARIACQEKAGDLITVKTEKTADVLAGILKAASGHFWLGLRRYSSDECSDSGLRGYTWVTGPQTNHYSNWRNDHTVCAPLCVSMSQDDLKWHERHCEEKIDGFLCEIGNPQFCQPLKSNEGVLYSTPLGFTSRNNIQEIPQFTNATVFPLRTKHICVEADFWLQAPWSCEVFNGGCDYKCQSEKQTYSCICLPGFKLDDNKISCSRLEVEPGLVLKSSSDTESIKNPKCKPGFRYENNVCVDEDECGIAPCEHECANTEGSYECVCFKGYTRSTEDMHKCKMQCFEFNCTAECDSNNNAQCNCPDGFILENDRFCVDLDECISTNYCDEGCTNTPGSYECLCAKGFVSTDDGGCEREDVEGSGNFDTFTPTSVSPTATRASISAGSLMGITICVVVCLLLLVCFSHFIKRRLSKTHQYDIHKGHEEIYNFQQVITDDTFPESDQRL</sequence>
<evidence type="ECO:0000256" key="3">
    <source>
        <dbReference type="ARBA" id="ARBA00022536"/>
    </source>
</evidence>
<keyword evidence="4" id="KW-0597">Phosphoprotein</keyword>
<evidence type="ECO:0000256" key="12">
    <source>
        <dbReference type="ARBA" id="ARBA00023136"/>
    </source>
</evidence>
<dbReference type="SUPFAM" id="SSF57196">
    <property type="entry name" value="EGF/Laminin"/>
    <property type="match status" value="1"/>
</dbReference>
<evidence type="ECO:0000256" key="2">
    <source>
        <dbReference type="ARBA" id="ARBA00019822"/>
    </source>
</evidence>
<evidence type="ECO:0000256" key="10">
    <source>
        <dbReference type="ARBA" id="ARBA00022974"/>
    </source>
</evidence>
<comment type="caution">
    <text evidence="23">The sequence shown here is derived from an EMBL/GenBank/DDBJ whole genome shotgun (WGS) entry which is preliminary data.</text>
</comment>
<dbReference type="CDD" id="cd00054">
    <property type="entry name" value="EGF_CA"/>
    <property type="match status" value="1"/>
</dbReference>
<dbReference type="InterPro" id="IPR001304">
    <property type="entry name" value="C-type_lectin-like"/>
</dbReference>
<evidence type="ECO:0000256" key="19">
    <source>
        <dbReference type="SAM" id="Phobius"/>
    </source>
</evidence>
<dbReference type="PIRSF" id="PIRSF001775">
    <property type="entry name" value="CD93/CD141"/>
    <property type="match status" value="1"/>
</dbReference>
<keyword evidence="7 20" id="KW-0732">Signal</keyword>
<dbReference type="InterPro" id="IPR000742">
    <property type="entry name" value="EGF"/>
</dbReference>
<keyword evidence="6 19" id="KW-0812">Transmembrane</keyword>
<comment type="subcellular location">
    <subcellularLocation>
        <location evidence="1">Membrane</location>
        <topology evidence="1">Single-pass type I membrane protein</topology>
    </subcellularLocation>
</comment>
<evidence type="ECO:0000256" key="6">
    <source>
        <dbReference type="ARBA" id="ARBA00022692"/>
    </source>
</evidence>
<feature type="chain" id="PRO_5022201514" description="Thrombomodulin" evidence="20">
    <location>
        <begin position="19"/>
        <end position="486"/>
    </location>
</feature>
<dbReference type="EMBL" id="SRMA01027052">
    <property type="protein sequence ID" value="TRY60430.1"/>
    <property type="molecule type" value="Genomic_DNA"/>
</dbReference>
<dbReference type="SMART" id="SM00034">
    <property type="entry name" value="CLECT"/>
    <property type="match status" value="1"/>
</dbReference>
<dbReference type="Pfam" id="PF00059">
    <property type="entry name" value="Lectin_C"/>
    <property type="match status" value="1"/>
</dbReference>
<evidence type="ECO:0000256" key="9">
    <source>
        <dbReference type="ARBA" id="ARBA00022737"/>
    </source>
</evidence>
<dbReference type="Proteomes" id="UP000316079">
    <property type="component" value="Unassembled WGS sequence"/>
</dbReference>
<comment type="caution">
    <text evidence="18">Lacks conserved residue(s) required for the propagation of feature annotation.</text>
</comment>
<dbReference type="PROSITE" id="PS00010">
    <property type="entry name" value="ASX_HYDROXYL"/>
    <property type="match status" value="2"/>
</dbReference>
<dbReference type="PROSITE" id="PS50041">
    <property type="entry name" value="C_TYPE_LECTIN_2"/>
    <property type="match status" value="1"/>
</dbReference>
<keyword evidence="10" id="KW-0654">Proteoglycan</keyword>
<dbReference type="GO" id="GO:0016020">
    <property type="term" value="C:membrane"/>
    <property type="evidence" value="ECO:0007669"/>
    <property type="project" value="UniProtKB-SubCell"/>
</dbReference>